<evidence type="ECO:0000256" key="7">
    <source>
        <dbReference type="ARBA" id="ARBA00023136"/>
    </source>
</evidence>
<sequence length="418" mass="45364">MTTAFADIADHPADDSVALPRRLRRLRRRGQAKALLLVAPLLLFLLAVFVVPIGALLTRSVDNSVVRQALPQTAVALAAWDGESVPDEAVYAAFAADLKASPRETVAEVAKRLNYYEAGLRSMLLKTGRQIGRAQAPWHAAFVAIDPAWGTPRYWRVLRQALPATTDFYLLAALDLQHDDRGAIVGVTPETAVHRQVLLRTFAVSLSVTLICLALGYPLAALIARSRGAVANTLLILVLLPFWTSLLVRTSAWVVLLQSRGVVNEALAWLGLIDPARPLDLIYNRTGVLIAMTHILLPFMVLPIYSVMKGIPPVYLRAAASLGAPPASAFRHVYLPMSLPGVSAGCLLVFILALGYYITPALVGGPQDQMVSYFIAYYANQVTNWGMAAALSAILLVAVLILYAVYNRIVGIDRLRMG</sequence>
<gene>
    <name evidence="10" type="ORF">QO011_003578</name>
</gene>
<comment type="caution">
    <text evidence="10">The sequence shown here is derived from an EMBL/GenBank/DDBJ whole genome shotgun (WGS) entry which is preliminary data.</text>
</comment>
<feature type="transmembrane region" description="Helical" evidence="8">
    <location>
        <begin position="197"/>
        <end position="217"/>
    </location>
</feature>
<accession>A0ABU0J8F0</accession>
<feature type="transmembrane region" description="Helical" evidence="8">
    <location>
        <begin position="341"/>
        <end position="365"/>
    </location>
</feature>
<dbReference type="PANTHER" id="PTHR42929">
    <property type="entry name" value="INNER MEMBRANE ABC TRANSPORTER PERMEASE PROTEIN YDCU-RELATED-RELATED"/>
    <property type="match status" value="1"/>
</dbReference>
<reference evidence="10 11" key="1">
    <citation type="submission" date="2023-07" db="EMBL/GenBank/DDBJ databases">
        <title>Genomic Encyclopedia of Type Strains, Phase IV (KMG-IV): sequencing the most valuable type-strain genomes for metagenomic binning, comparative biology and taxonomic classification.</title>
        <authorList>
            <person name="Goeker M."/>
        </authorList>
    </citation>
    <scope>NUCLEOTIDE SEQUENCE [LARGE SCALE GENOMIC DNA]</scope>
    <source>
        <strain evidence="10 11">DSM 19619</strain>
    </source>
</reference>
<keyword evidence="5 8" id="KW-0812">Transmembrane</keyword>
<dbReference type="PANTHER" id="PTHR42929:SF5">
    <property type="entry name" value="ABC TRANSPORTER PERMEASE PROTEIN"/>
    <property type="match status" value="1"/>
</dbReference>
<evidence type="ECO:0000313" key="11">
    <source>
        <dbReference type="Proteomes" id="UP001242480"/>
    </source>
</evidence>
<evidence type="ECO:0000256" key="8">
    <source>
        <dbReference type="RuleBase" id="RU363032"/>
    </source>
</evidence>
<dbReference type="SUPFAM" id="SSF161098">
    <property type="entry name" value="MetI-like"/>
    <property type="match status" value="1"/>
</dbReference>
<dbReference type="EMBL" id="JAUSVX010000006">
    <property type="protein sequence ID" value="MDQ0470559.1"/>
    <property type="molecule type" value="Genomic_DNA"/>
</dbReference>
<name>A0ABU0J8F0_9HYPH</name>
<feature type="domain" description="ABC transmembrane type-1" evidence="9">
    <location>
        <begin position="198"/>
        <end position="406"/>
    </location>
</feature>
<feature type="transmembrane region" description="Helical" evidence="8">
    <location>
        <begin position="34"/>
        <end position="57"/>
    </location>
</feature>
<evidence type="ECO:0000256" key="5">
    <source>
        <dbReference type="ARBA" id="ARBA00022692"/>
    </source>
</evidence>
<evidence type="ECO:0000313" key="10">
    <source>
        <dbReference type="EMBL" id="MDQ0470559.1"/>
    </source>
</evidence>
<dbReference type="Gene3D" id="1.10.3720.10">
    <property type="entry name" value="MetI-like"/>
    <property type="match status" value="1"/>
</dbReference>
<dbReference type="Pfam" id="PF00528">
    <property type="entry name" value="BPD_transp_1"/>
    <property type="match status" value="1"/>
</dbReference>
<dbReference type="CDD" id="cd06261">
    <property type="entry name" value="TM_PBP2"/>
    <property type="match status" value="1"/>
</dbReference>
<organism evidence="10 11">
    <name type="scientific">Labrys wisconsinensis</name>
    <dbReference type="NCBI Taxonomy" id="425677"/>
    <lineage>
        <taxon>Bacteria</taxon>
        <taxon>Pseudomonadati</taxon>
        <taxon>Pseudomonadota</taxon>
        <taxon>Alphaproteobacteria</taxon>
        <taxon>Hyphomicrobiales</taxon>
        <taxon>Xanthobacteraceae</taxon>
        <taxon>Labrys</taxon>
    </lineage>
</organism>
<feature type="transmembrane region" description="Helical" evidence="8">
    <location>
        <begin position="229"/>
        <end position="248"/>
    </location>
</feature>
<keyword evidence="6 8" id="KW-1133">Transmembrane helix</keyword>
<comment type="similarity">
    <text evidence="2">Belongs to the binding-protein-dependent transport system permease family. CysTW subfamily.</text>
</comment>
<keyword evidence="7 8" id="KW-0472">Membrane</keyword>
<proteinExistence type="inferred from homology"/>
<feature type="transmembrane region" description="Helical" evidence="8">
    <location>
        <begin position="385"/>
        <end position="406"/>
    </location>
</feature>
<evidence type="ECO:0000259" key="9">
    <source>
        <dbReference type="PROSITE" id="PS50928"/>
    </source>
</evidence>
<keyword evidence="11" id="KW-1185">Reference proteome</keyword>
<evidence type="ECO:0000256" key="6">
    <source>
        <dbReference type="ARBA" id="ARBA00022989"/>
    </source>
</evidence>
<evidence type="ECO:0000256" key="4">
    <source>
        <dbReference type="ARBA" id="ARBA00022475"/>
    </source>
</evidence>
<feature type="transmembrane region" description="Helical" evidence="8">
    <location>
        <begin position="288"/>
        <end position="308"/>
    </location>
</feature>
<evidence type="ECO:0000256" key="1">
    <source>
        <dbReference type="ARBA" id="ARBA00004651"/>
    </source>
</evidence>
<protein>
    <submittedName>
        <fullName evidence="10">Spermidine/putrescine transport system permease protein</fullName>
    </submittedName>
</protein>
<keyword evidence="4" id="KW-1003">Cell membrane</keyword>
<dbReference type="RefSeq" id="WP_307274630.1">
    <property type="nucleotide sequence ID" value="NZ_JAUSVX010000006.1"/>
</dbReference>
<dbReference type="PROSITE" id="PS50928">
    <property type="entry name" value="ABC_TM1"/>
    <property type="match status" value="1"/>
</dbReference>
<evidence type="ECO:0000256" key="2">
    <source>
        <dbReference type="ARBA" id="ARBA00007069"/>
    </source>
</evidence>
<comment type="subcellular location">
    <subcellularLocation>
        <location evidence="1 8">Cell membrane</location>
        <topology evidence="1 8">Multi-pass membrane protein</topology>
    </subcellularLocation>
</comment>
<dbReference type="InterPro" id="IPR000515">
    <property type="entry name" value="MetI-like"/>
</dbReference>
<evidence type="ECO:0000256" key="3">
    <source>
        <dbReference type="ARBA" id="ARBA00022448"/>
    </source>
</evidence>
<keyword evidence="3 8" id="KW-0813">Transport</keyword>
<dbReference type="InterPro" id="IPR035906">
    <property type="entry name" value="MetI-like_sf"/>
</dbReference>
<dbReference type="Proteomes" id="UP001242480">
    <property type="component" value="Unassembled WGS sequence"/>
</dbReference>